<feature type="transmembrane region" description="Helical" evidence="6">
    <location>
        <begin position="168"/>
        <end position="185"/>
    </location>
</feature>
<evidence type="ECO:0000259" key="7">
    <source>
        <dbReference type="PROSITE" id="PS50042"/>
    </source>
</evidence>
<dbReference type="InterPro" id="IPR011527">
    <property type="entry name" value="ABC1_TM_dom"/>
</dbReference>
<gene>
    <name evidence="10" type="ORF">GHC57_09255</name>
</gene>
<dbReference type="PROSITE" id="PS50042">
    <property type="entry name" value="CNMP_BINDING_3"/>
    <property type="match status" value="1"/>
</dbReference>
<dbReference type="InterPro" id="IPR014710">
    <property type="entry name" value="RmlC-like_jellyroll"/>
</dbReference>
<evidence type="ECO:0000313" key="10">
    <source>
        <dbReference type="EMBL" id="MQX36702.1"/>
    </source>
</evidence>
<dbReference type="Pfam" id="PF00027">
    <property type="entry name" value="cNMP_binding"/>
    <property type="match status" value="1"/>
</dbReference>
<dbReference type="CDD" id="cd07346">
    <property type="entry name" value="ABC_6TM_exporters"/>
    <property type="match status" value="1"/>
</dbReference>
<dbReference type="CDD" id="cd00038">
    <property type="entry name" value="CAP_ED"/>
    <property type="match status" value="1"/>
</dbReference>
<dbReference type="EMBL" id="WIVE01000024">
    <property type="protein sequence ID" value="MQX36702.1"/>
    <property type="molecule type" value="Genomic_DNA"/>
</dbReference>
<dbReference type="Gene3D" id="3.40.50.300">
    <property type="entry name" value="P-loop containing nucleotide triphosphate hydrolases"/>
    <property type="match status" value="2"/>
</dbReference>
<dbReference type="PROSITE" id="PS00889">
    <property type="entry name" value="CNMP_BINDING_2"/>
    <property type="match status" value="1"/>
</dbReference>
<feature type="domain" description="Cyclic nucleotide-binding" evidence="7">
    <location>
        <begin position="905"/>
        <end position="1024"/>
    </location>
</feature>
<dbReference type="SUPFAM" id="SSF90123">
    <property type="entry name" value="ABC transporter transmembrane region"/>
    <property type="match status" value="1"/>
</dbReference>
<evidence type="ECO:0000256" key="1">
    <source>
        <dbReference type="ARBA" id="ARBA00004651"/>
    </source>
</evidence>
<dbReference type="PRINTS" id="PR00103">
    <property type="entry name" value="CAMPKINASE"/>
</dbReference>
<feature type="transmembrane region" description="Helical" evidence="6">
    <location>
        <begin position="140"/>
        <end position="162"/>
    </location>
</feature>
<dbReference type="SMART" id="SM00100">
    <property type="entry name" value="cNMP"/>
    <property type="match status" value="1"/>
</dbReference>
<dbReference type="PROSITE" id="PS50929">
    <property type="entry name" value="ABC_TM1F"/>
    <property type="match status" value="1"/>
</dbReference>
<name>A0A7X1ZE93_9PROT</name>
<feature type="domain" description="ABC transmembrane type-1" evidence="9">
    <location>
        <begin position="20"/>
        <end position="312"/>
    </location>
</feature>
<dbReference type="InterPro" id="IPR018488">
    <property type="entry name" value="cNMP-bd_CS"/>
</dbReference>
<feature type="transmembrane region" description="Helical" evidence="6">
    <location>
        <begin position="266"/>
        <end position="293"/>
    </location>
</feature>
<dbReference type="InterPro" id="IPR027417">
    <property type="entry name" value="P-loop_NTPase"/>
</dbReference>
<keyword evidence="4 6" id="KW-0472">Membrane</keyword>
<dbReference type="PANTHER" id="PTHR43394">
    <property type="entry name" value="ATP-DEPENDENT PERMEASE MDL1, MITOCHONDRIAL"/>
    <property type="match status" value="1"/>
</dbReference>
<dbReference type="Pfam" id="PF00005">
    <property type="entry name" value="ABC_tran"/>
    <property type="match status" value="1"/>
</dbReference>
<dbReference type="InterPro" id="IPR018490">
    <property type="entry name" value="cNMP-bd_dom_sf"/>
</dbReference>
<dbReference type="GO" id="GO:0005524">
    <property type="term" value="F:ATP binding"/>
    <property type="evidence" value="ECO:0007669"/>
    <property type="project" value="InterPro"/>
</dbReference>
<dbReference type="InterPro" id="IPR036640">
    <property type="entry name" value="ABC1_TM_sf"/>
</dbReference>
<dbReference type="PROSITE" id="PS50893">
    <property type="entry name" value="ABC_TRANSPORTER_2"/>
    <property type="match status" value="1"/>
</dbReference>
<evidence type="ECO:0000256" key="2">
    <source>
        <dbReference type="ARBA" id="ARBA00022692"/>
    </source>
</evidence>
<protein>
    <submittedName>
        <fullName evidence="10">Cyclic nucleotide-binding domain-containing protein</fullName>
    </submittedName>
</protein>
<feature type="domain" description="ABC transporter" evidence="8">
    <location>
        <begin position="356"/>
        <end position="884"/>
    </location>
</feature>
<dbReference type="RefSeq" id="WP_153343425.1">
    <property type="nucleotide sequence ID" value="NZ_WIVE01000024.1"/>
</dbReference>
<feature type="region of interest" description="Disordered" evidence="5">
    <location>
        <begin position="866"/>
        <end position="888"/>
    </location>
</feature>
<dbReference type="Gene3D" id="1.20.1560.10">
    <property type="entry name" value="ABC transporter type 1, transmembrane domain"/>
    <property type="match status" value="1"/>
</dbReference>
<evidence type="ECO:0000256" key="4">
    <source>
        <dbReference type="ARBA" id="ARBA00023136"/>
    </source>
</evidence>
<dbReference type="OrthoDB" id="9760920at2"/>
<dbReference type="InterPro" id="IPR000595">
    <property type="entry name" value="cNMP-bd_dom"/>
</dbReference>
<evidence type="ECO:0000259" key="9">
    <source>
        <dbReference type="PROSITE" id="PS50929"/>
    </source>
</evidence>
<reference evidence="10 11" key="1">
    <citation type="submission" date="2019-10" db="EMBL/GenBank/DDBJ databases">
        <title>Draft whole-genome sequence of the purple nonsulfur photosynthetic bacterium Roseospira navarrensis DSM 15114.</title>
        <authorList>
            <person name="Kyndt J.A."/>
            <person name="Meyer T.E."/>
        </authorList>
    </citation>
    <scope>NUCLEOTIDE SEQUENCE [LARGE SCALE GENOMIC DNA]</scope>
    <source>
        <strain evidence="10 11">DSM 15114</strain>
    </source>
</reference>
<dbReference type="Pfam" id="PF00664">
    <property type="entry name" value="ABC_membrane"/>
    <property type="match status" value="1"/>
</dbReference>
<evidence type="ECO:0000256" key="5">
    <source>
        <dbReference type="SAM" id="MobiDB-lite"/>
    </source>
</evidence>
<dbReference type="PANTHER" id="PTHR43394:SF1">
    <property type="entry name" value="ATP-BINDING CASSETTE SUB-FAMILY B MEMBER 10, MITOCHONDRIAL"/>
    <property type="match status" value="1"/>
</dbReference>
<feature type="compositionally biased region" description="Acidic residues" evidence="5">
    <location>
        <begin position="875"/>
        <end position="888"/>
    </location>
</feature>
<sequence>MPPSVFAYVWRFSRLQQVRILILSVISFPVLYVSFEVPKRIVNDAIGGGAGSRTLLGMDVSQVTYLWVLCGVFLLLVLTNGGLKYVIQVYKGVIAERMLRRLRYMLIGRVLRFPLPRLRGLSQGQTVAMISQESEPIGGFFGDAIALPVYQGGILLTILAFMFAQDPVLGLAAIALYPVQVWLIPKLQRKVNRLNKERVRTLRHMSDRIGETVSLAPDIRSNNTERFELANFSAMLGRIFFIRFDIYRYKFLIKFINNFFAQLTPFFFYAIGGYLVIQGDLSIGALVAVLAAYKDIYGPWKELLTYYQSLEDARIRYGVLIEQFAPAGMLPETRTRAGQGGPAAAPPVSPGPDSALALSNAVVELDDGTRPLDGATLSLRLDAHVALIGHAGSGRPELAQALAGLLALSRGRITLDGHPLADLPAPMLARLVAYVDQDTSFRAGTLGDALYYGLRREPSDGPPPEDGHLLKEATLSGNSLERDDVPWLDPGDEAGLDSPALHRRALTVLNVVGLGDEVMALGLRATIDPAERPDLADAVLRARVQFARELETEGAGDLVERFHPARYNRNASVAANLVFGLPRGEADGPLALAGHPAFRKALAAVDLLEPLLDIGLRVAQRMVELFHDLPPGHEFFDRYAFFDVATLDDHIRLIRDARAKGVGRLPEEDRALLRSLALGLIPARHRLGLVGEEMQARIVAARPRVREVLTREARSDGIEIHFLDPDAYHPFAPVRVNVLFGRVAADRPGADRRVDEILTRVMERNDLTGAITDLGLQTDIGAGGRRLSAAQRQKLAVARGLMKRPSLLVVNGAFGALDSAGRTALAGALADHMAGRGLVWADSEAPAGVAFDAVYDVDSGMVRARAAAGPQATAPEDDAAPQPAMDDEDSAAVAGEAALLKRLAFFAGLDTSTLKLIAFTSSRVVYRAGEVLMRQGEPGEDAYVIVDGMADVLVERNDSETAVAERGPGDLIGELALLCDAPRSATVRARTQIEVLLISRDVLFRLLDDNPQVGASLTRTIARRLEEVMRQMSGG</sequence>
<comment type="caution">
    <text evidence="10">The sequence shown here is derived from an EMBL/GenBank/DDBJ whole genome shotgun (WGS) entry which is preliminary data.</text>
</comment>
<dbReference type="SUPFAM" id="SSF51206">
    <property type="entry name" value="cAMP-binding domain-like"/>
    <property type="match status" value="1"/>
</dbReference>
<dbReference type="InterPro" id="IPR003439">
    <property type="entry name" value="ABC_transporter-like_ATP-bd"/>
</dbReference>
<evidence type="ECO:0000259" key="8">
    <source>
        <dbReference type="PROSITE" id="PS50893"/>
    </source>
</evidence>
<dbReference type="InterPro" id="IPR039421">
    <property type="entry name" value="Type_1_exporter"/>
</dbReference>
<evidence type="ECO:0000313" key="11">
    <source>
        <dbReference type="Proteomes" id="UP000434582"/>
    </source>
</evidence>
<keyword evidence="11" id="KW-1185">Reference proteome</keyword>
<dbReference type="Gene3D" id="2.60.120.10">
    <property type="entry name" value="Jelly Rolls"/>
    <property type="match status" value="1"/>
</dbReference>
<evidence type="ECO:0000256" key="3">
    <source>
        <dbReference type="ARBA" id="ARBA00022989"/>
    </source>
</evidence>
<evidence type="ECO:0000256" key="6">
    <source>
        <dbReference type="SAM" id="Phobius"/>
    </source>
</evidence>
<organism evidence="10 11">
    <name type="scientific">Roseospira navarrensis</name>
    <dbReference type="NCBI Taxonomy" id="140058"/>
    <lineage>
        <taxon>Bacteria</taxon>
        <taxon>Pseudomonadati</taxon>
        <taxon>Pseudomonadota</taxon>
        <taxon>Alphaproteobacteria</taxon>
        <taxon>Rhodospirillales</taxon>
        <taxon>Rhodospirillaceae</taxon>
        <taxon>Roseospira</taxon>
    </lineage>
</organism>
<comment type="subcellular location">
    <subcellularLocation>
        <location evidence="1">Cell membrane</location>
        <topology evidence="1">Multi-pass membrane protein</topology>
    </subcellularLocation>
</comment>
<keyword evidence="2 6" id="KW-0812">Transmembrane</keyword>
<keyword evidence="3 6" id="KW-1133">Transmembrane helix</keyword>
<dbReference type="Proteomes" id="UP000434582">
    <property type="component" value="Unassembled WGS sequence"/>
</dbReference>
<dbReference type="GO" id="GO:0016887">
    <property type="term" value="F:ATP hydrolysis activity"/>
    <property type="evidence" value="ECO:0007669"/>
    <property type="project" value="InterPro"/>
</dbReference>
<accession>A0A7X1ZE93</accession>
<dbReference type="AlphaFoldDB" id="A0A7X1ZE93"/>
<dbReference type="SUPFAM" id="SSF52540">
    <property type="entry name" value="P-loop containing nucleoside triphosphate hydrolases"/>
    <property type="match status" value="1"/>
</dbReference>
<feature type="transmembrane region" description="Helical" evidence="6">
    <location>
        <begin position="18"/>
        <end position="35"/>
    </location>
</feature>
<feature type="transmembrane region" description="Helical" evidence="6">
    <location>
        <begin position="65"/>
        <end position="87"/>
    </location>
</feature>
<dbReference type="GO" id="GO:0005886">
    <property type="term" value="C:plasma membrane"/>
    <property type="evidence" value="ECO:0007669"/>
    <property type="project" value="UniProtKB-SubCell"/>
</dbReference>
<proteinExistence type="predicted"/>
<dbReference type="GO" id="GO:0015421">
    <property type="term" value="F:ABC-type oligopeptide transporter activity"/>
    <property type="evidence" value="ECO:0007669"/>
    <property type="project" value="TreeGrafter"/>
</dbReference>